<dbReference type="InterPro" id="IPR029016">
    <property type="entry name" value="GAF-like_dom_sf"/>
</dbReference>
<dbReference type="SUPFAM" id="SSF55781">
    <property type="entry name" value="GAF domain-like"/>
    <property type="match status" value="2"/>
</dbReference>
<evidence type="ECO:0000256" key="5">
    <source>
        <dbReference type="ARBA" id="ARBA00022543"/>
    </source>
</evidence>
<gene>
    <name evidence="14" type="ORF">WM40_22450</name>
</gene>
<feature type="domain" description="Phytochrome chromophore attachment site" evidence="12">
    <location>
        <begin position="175"/>
        <end position="333"/>
    </location>
</feature>
<dbReference type="SMART" id="SM00065">
    <property type="entry name" value="GAF"/>
    <property type="match status" value="1"/>
</dbReference>
<dbReference type="EC" id="2.7.13.3" evidence="4"/>
<dbReference type="InterPro" id="IPR036097">
    <property type="entry name" value="HisK_dim/P_sf"/>
</dbReference>
<dbReference type="GO" id="GO:0005886">
    <property type="term" value="C:plasma membrane"/>
    <property type="evidence" value="ECO:0007669"/>
    <property type="project" value="UniProtKB-SubCell"/>
</dbReference>
<dbReference type="PROSITE" id="PS50109">
    <property type="entry name" value="HIS_KIN"/>
    <property type="match status" value="1"/>
</dbReference>
<dbReference type="GO" id="GO:0000155">
    <property type="term" value="F:phosphorelay sensor kinase activity"/>
    <property type="evidence" value="ECO:0007669"/>
    <property type="project" value="InterPro"/>
</dbReference>
<dbReference type="Gene3D" id="3.30.565.10">
    <property type="entry name" value="Histidine kinase-like ATPase, C-terminal domain"/>
    <property type="match status" value="1"/>
</dbReference>
<dbReference type="Gene3D" id="3.30.450.40">
    <property type="match status" value="1"/>
</dbReference>
<dbReference type="GO" id="GO:0009881">
    <property type="term" value="F:photoreceptor activity"/>
    <property type="evidence" value="ECO:0007669"/>
    <property type="project" value="UniProtKB-KW"/>
</dbReference>
<dbReference type="InterPro" id="IPR003594">
    <property type="entry name" value="HATPase_dom"/>
</dbReference>
<dbReference type="InterPro" id="IPR003661">
    <property type="entry name" value="HisK_dim/P_dom"/>
</dbReference>
<evidence type="ECO:0000256" key="2">
    <source>
        <dbReference type="ARBA" id="ARBA00004429"/>
    </source>
</evidence>
<keyword evidence="11" id="KW-0675">Receptor</keyword>
<evidence type="ECO:0000256" key="11">
    <source>
        <dbReference type="ARBA" id="ARBA00023170"/>
    </source>
</evidence>
<evidence type="ECO:0000256" key="10">
    <source>
        <dbReference type="ARBA" id="ARBA00022991"/>
    </source>
</evidence>
<dbReference type="Pfam" id="PF02518">
    <property type="entry name" value="HATPase_c"/>
    <property type="match status" value="1"/>
</dbReference>
<evidence type="ECO:0000256" key="8">
    <source>
        <dbReference type="ARBA" id="ARBA00022679"/>
    </source>
</evidence>
<evidence type="ECO:0000313" key="15">
    <source>
        <dbReference type="Proteomes" id="UP000033618"/>
    </source>
</evidence>
<dbReference type="SMART" id="SM00387">
    <property type="entry name" value="HATPase_c"/>
    <property type="match status" value="1"/>
</dbReference>
<reference evidence="14 15" key="1">
    <citation type="submission" date="2015-03" db="EMBL/GenBank/DDBJ databases">
        <title>Draft Genome Sequence of Burkholderia andropogonis type strain ICMP2807, isolated from Sorghum bicolor.</title>
        <authorList>
            <person name="Lopes-Santos L."/>
            <person name="Castro D.B."/>
            <person name="Ottoboni L.M."/>
            <person name="Park D."/>
            <person name="Weirc B.S."/>
            <person name="Destefano S.A."/>
        </authorList>
    </citation>
    <scope>NUCLEOTIDE SEQUENCE [LARGE SCALE GENOMIC DNA]</scope>
    <source>
        <strain evidence="14 15">ICMP2807</strain>
    </source>
</reference>
<dbReference type="AlphaFoldDB" id="A0A0F5JUQ9"/>
<dbReference type="InterPro" id="IPR036890">
    <property type="entry name" value="HATPase_C_sf"/>
</dbReference>
<organism evidence="14 15">
    <name type="scientific">Robbsia andropogonis</name>
    <dbReference type="NCBI Taxonomy" id="28092"/>
    <lineage>
        <taxon>Bacteria</taxon>
        <taxon>Pseudomonadati</taxon>
        <taxon>Pseudomonadota</taxon>
        <taxon>Betaproteobacteria</taxon>
        <taxon>Burkholderiales</taxon>
        <taxon>Burkholderiaceae</taxon>
        <taxon>Robbsia</taxon>
    </lineage>
</organism>
<comment type="similarity">
    <text evidence="3">In the N-terminal section; belongs to the phytochrome family.</text>
</comment>
<dbReference type="InterPro" id="IPR043150">
    <property type="entry name" value="Phytochrome_PHY_sf"/>
</dbReference>
<dbReference type="InterPro" id="IPR013654">
    <property type="entry name" value="PAS_2"/>
</dbReference>
<keyword evidence="7" id="KW-0716">Sensory transduction</keyword>
<evidence type="ECO:0000256" key="9">
    <source>
        <dbReference type="ARBA" id="ARBA00022777"/>
    </source>
</evidence>
<dbReference type="InterPro" id="IPR050351">
    <property type="entry name" value="BphY/WalK/GraS-like"/>
</dbReference>
<protein>
    <recommendedName>
        <fullName evidence="4">histidine kinase</fullName>
        <ecNumber evidence="4">2.7.13.3</ecNumber>
    </recommendedName>
</protein>
<dbReference type="FunFam" id="3.30.565.10:FF:000006">
    <property type="entry name" value="Sensor histidine kinase WalK"/>
    <property type="match status" value="1"/>
</dbReference>
<dbReference type="Pfam" id="PF00360">
    <property type="entry name" value="PHY"/>
    <property type="match status" value="1"/>
</dbReference>
<dbReference type="InterPro" id="IPR013515">
    <property type="entry name" value="Phytochrome_cen-reg"/>
</dbReference>
<comment type="catalytic activity">
    <reaction evidence="1">
        <text>ATP + protein L-histidine = ADP + protein N-phospho-L-histidine.</text>
        <dbReference type="EC" id="2.7.13.3"/>
    </reaction>
</comment>
<dbReference type="GO" id="GO:0006355">
    <property type="term" value="P:regulation of DNA-templated transcription"/>
    <property type="evidence" value="ECO:0007669"/>
    <property type="project" value="InterPro"/>
</dbReference>
<evidence type="ECO:0000256" key="3">
    <source>
        <dbReference type="ARBA" id="ARBA00006402"/>
    </source>
</evidence>
<evidence type="ECO:0000259" key="12">
    <source>
        <dbReference type="PROSITE" id="PS50046"/>
    </source>
</evidence>
<comment type="caution">
    <text evidence="14">The sequence shown here is derived from an EMBL/GenBank/DDBJ whole genome shotgun (WGS) entry which is preliminary data.</text>
</comment>
<keyword evidence="9" id="KW-0418">Kinase</keyword>
<keyword evidence="6" id="KW-0597">Phosphoprotein</keyword>
<dbReference type="InterPro" id="IPR003018">
    <property type="entry name" value="GAF"/>
</dbReference>
<dbReference type="GO" id="GO:0000156">
    <property type="term" value="F:phosphorelay response regulator activity"/>
    <property type="evidence" value="ECO:0007669"/>
    <property type="project" value="TreeGrafter"/>
</dbReference>
<dbReference type="Pfam" id="PF08446">
    <property type="entry name" value="PAS_2"/>
    <property type="match status" value="1"/>
</dbReference>
<evidence type="ECO:0000256" key="7">
    <source>
        <dbReference type="ARBA" id="ARBA00022606"/>
    </source>
</evidence>
<keyword evidence="15" id="KW-1185">Reference proteome</keyword>
<dbReference type="InterPro" id="IPR005467">
    <property type="entry name" value="His_kinase_dom"/>
</dbReference>
<accession>A0A0F5JUQ9</accession>
<dbReference type="InterPro" id="IPR001294">
    <property type="entry name" value="Phytochrome"/>
</dbReference>
<evidence type="ECO:0000259" key="13">
    <source>
        <dbReference type="PROSITE" id="PS50109"/>
    </source>
</evidence>
<dbReference type="Gene3D" id="3.30.450.270">
    <property type="match status" value="1"/>
</dbReference>
<dbReference type="SUPFAM" id="SSF55874">
    <property type="entry name" value="ATPase domain of HSP90 chaperone/DNA topoisomerase II/histidine kinase"/>
    <property type="match status" value="1"/>
</dbReference>
<feature type="domain" description="Histidine kinase" evidence="13">
    <location>
        <begin position="556"/>
        <end position="770"/>
    </location>
</feature>
<dbReference type="Gene3D" id="1.10.287.130">
    <property type="match status" value="1"/>
</dbReference>
<dbReference type="GO" id="GO:0007234">
    <property type="term" value="P:osmosensory signaling via phosphorelay pathway"/>
    <property type="evidence" value="ECO:0007669"/>
    <property type="project" value="TreeGrafter"/>
</dbReference>
<dbReference type="Pfam" id="PF00512">
    <property type="entry name" value="HisKA"/>
    <property type="match status" value="1"/>
</dbReference>
<dbReference type="Gene3D" id="3.30.450.20">
    <property type="entry name" value="PAS domain"/>
    <property type="match status" value="1"/>
</dbReference>
<evidence type="ECO:0000256" key="1">
    <source>
        <dbReference type="ARBA" id="ARBA00000085"/>
    </source>
</evidence>
<proteinExistence type="inferred from homology"/>
<keyword evidence="5" id="KW-0600">Photoreceptor protein</keyword>
<dbReference type="EMBL" id="LAQU01000038">
    <property type="protein sequence ID" value="KKB61583.1"/>
    <property type="molecule type" value="Genomic_DNA"/>
</dbReference>
<dbReference type="InterPro" id="IPR035965">
    <property type="entry name" value="PAS-like_dom_sf"/>
</dbReference>
<evidence type="ECO:0000313" key="14">
    <source>
        <dbReference type="EMBL" id="KKB61583.1"/>
    </source>
</evidence>
<evidence type="ECO:0000256" key="6">
    <source>
        <dbReference type="ARBA" id="ARBA00022553"/>
    </source>
</evidence>
<name>A0A0F5JUQ9_9BURK</name>
<dbReference type="STRING" id="28092.WM40_22450"/>
<keyword evidence="8" id="KW-0808">Transferase</keyword>
<dbReference type="Pfam" id="PF01590">
    <property type="entry name" value="GAF"/>
    <property type="match status" value="1"/>
</dbReference>
<dbReference type="SUPFAM" id="SSF47384">
    <property type="entry name" value="Homodimeric domain of signal transducing histidine kinase"/>
    <property type="match status" value="1"/>
</dbReference>
<dbReference type="Proteomes" id="UP000033618">
    <property type="component" value="Unassembled WGS sequence"/>
</dbReference>
<dbReference type="PATRIC" id="fig|28092.6.peg.5277"/>
<dbReference type="SUPFAM" id="SSF55785">
    <property type="entry name" value="PYP-like sensor domain (PAS domain)"/>
    <property type="match status" value="1"/>
</dbReference>
<keyword evidence="10" id="KW-0157">Chromophore</keyword>
<dbReference type="PANTHER" id="PTHR42878">
    <property type="entry name" value="TWO-COMPONENT HISTIDINE KINASE"/>
    <property type="match status" value="1"/>
</dbReference>
<comment type="subcellular location">
    <subcellularLocation>
        <location evidence="2">Cell inner membrane</location>
        <topology evidence="2">Multi-pass membrane protein</topology>
    </subcellularLocation>
</comment>
<dbReference type="GO" id="GO:0030295">
    <property type="term" value="F:protein kinase activator activity"/>
    <property type="evidence" value="ECO:0007669"/>
    <property type="project" value="TreeGrafter"/>
</dbReference>
<dbReference type="PROSITE" id="PS50046">
    <property type="entry name" value="PHYTOCHROME_2"/>
    <property type="match status" value="1"/>
</dbReference>
<dbReference type="GO" id="GO:0009584">
    <property type="term" value="P:detection of visible light"/>
    <property type="evidence" value="ECO:0007669"/>
    <property type="project" value="InterPro"/>
</dbReference>
<dbReference type="CDD" id="cd00082">
    <property type="entry name" value="HisKA"/>
    <property type="match status" value="1"/>
</dbReference>
<dbReference type="InterPro" id="IPR016132">
    <property type="entry name" value="Phyto_chromo_attachment"/>
</dbReference>
<evidence type="ECO:0000256" key="4">
    <source>
        <dbReference type="ARBA" id="ARBA00012438"/>
    </source>
</evidence>
<dbReference type="PANTHER" id="PTHR42878:SF15">
    <property type="entry name" value="BACTERIOPHYTOCHROME"/>
    <property type="match status" value="1"/>
</dbReference>
<sequence length="782" mass="86368">MKNCDDPFDDIAFRAAVAACDAEPIHIPGGIQPHGYVLALDASHHVIQCSANITELTRRPPQAMLGLPVAEVIGEGGARAIVEALSSAEINDQPLYVCRVSWSPDSMAHRVSDASDAADSAARHARGERALDLIVHAHDGVTLLEIEPTDHVGNVFSPIYALVRTFIGRLQDAGTVEALSVVAAREVRRITGFGRVLVYRFDEDGNGQVLAEDREDDYVSYMGQHFPASDIPLQARALYLKHRIRLIVDAGYAPSVLLPAIHPHTGRPTDLSYATLRSVSPVHLQYMRNMGTASSMSISIIVRGRLWGLISCHHATPRHLNFETRAACEHLGAVLSLQMEAKEDRAESDYRLELRRMLVDLIATMSDRDDFVDSLMSDPRGLLRFMAADGAAVVFEGRTVTVGATPDEATIEALISHIGTQSTRDVFATDAIGEQLPAALPFAGIASGMLAVQISRLHRHFVIWFRPEVVRTIEWAGNPRKLDADASGRLSPRTSFETWKEVVRNRSVRWRAGELAAAHEFRASVLSIVLRRAEEMAAIAAELGRVNKELESFSYSVSHDLRAPLRHIVGYADLLTEYEGDRLTERGARFLKNIVDSARFAGTLVDDLLTFSQMGRAALRPTPVRLNTLVDTVIREMQHENPHRRIVWHIAPLPTVIGDPAFLLLAIRNLLANAVKYTRTREQAEITVDASEGATEYVISVADNGVGFNMRYVGKLFGVFQRLHRTEDFEGTGIGLANVRRIIERHDGRTWAEGELDRGARFFFTMPKHAQTAARSTGPEGD</sequence>
<dbReference type="SMART" id="SM00388">
    <property type="entry name" value="HisKA"/>
    <property type="match status" value="1"/>
</dbReference>
<dbReference type="PRINTS" id="PR01033">
    <property type="entry name" value="PHYTOCHROME"/>
</dbReference>